<organism evidence="8 9">
    <name type="scientific">Oceanibacterium hippocampi</name>
    <dbReference type="NCBI Taxonomy" id="745714"/>
    <lineage>
        <taxon>Bacteria</taxon>
        <taxon>Pseudomonadati</taxon>
        <taxon>Pseudomonadota</taxon>
        <taxon>Alphaproteobacteria</taxon>
        <taxon>Sneathiellales</taxon>
        <taxon>Sneathiellaceae</taxon>
        <taxon>Oceanibacterium</taxon>
    </lineage>
</organism>
<comment type="subcellular location">
    <subcellularLocation>
        <location evidence="1">Cell membrane</location>
        <topology evidence="1">Multi-pass membrane protein</topology>
    </subcellularLocation>
</comment>
<feature type="transmembrane region" description="Helical" evidence="6">
    <location>
        <begin position="124"/>
        <end position="151"/>
    </location>
</feature>
<evidence type="ECO:0000313" key="9">
    <source>
        <dbReference type="Proteomes" id="UP000193200"/>
    </source>
</evidence>
<evidence type="ECO:0000256" key="1">
    <source>
        <dbReference type="ARBA" id="ARBA00004651"/>
    </source>
</evidence>
<dbReference type="Pfam" id="PF06271">
    <property type="entry name" value="RDD"/>
    <property type="match status" value="1"/>
</dbReference>
<keyword evidence="5 6" id="KW-0472">Membrane</keyword>
<evidence type="ECO:0000256" key="2">
    <source>
        <dbReference type="ARBA" id="ARBA00022475"/>
    </source>
</evidence>
<evidence type="ECO:0000256" key="3">
    <source>
        <dbReference type="ARBA" id="ARBA00022692"/>
    </source>
</evidence>
<proteinExistence type="predicted"/>
<feature type="transmembrane region" description="Helical" evidence="6">
    <location>
        <begin position="81"/>
        <end position="103"/>
    </location>
</feature>
<accession>A0A1Y5SMY3</accession>
<evidence type="ECO:0000259" key="7">
    <source>
        <dbReference type="Pfam" id="PF06271"/>
    </source>
</evidence>
<dbReference type="GO" id="GO:0005886">
    <property type="term" value="C:plasma membrane"/>
    <property type="evidence" value="ECO:0007669"/>
    <property type="project" value="UniProtKB-SubCell"/>
</dbReference>
<feature type="domain" description="RDD" evidence="7">
    <location>
        <begin position="45"/>
        <end position="163"/>
    </location>
</feature>
<dbReference type="PANTHER" id="PTHR36115">
    <property type="entry name" value="PROLINE-RICH ANTIGEN HOMOLOG-RELATED"/>
    <property type="match status" value="1"/>
</dbReference>
<evidence type="ECO:0000256" key="6">
    <source>
        <dbReference type="SAM" id="Phobius"/>
    </source>
</evidence>
<dbReference type="RefSeq" id="WP_176244976.1">
    <property type="nucleotide sequence ID" value="NZ_FWFR01000001.1"/>
</dbReference>
<protein>
    <submittedName>
        <fullName evidence="8">RDD family protein</fullName>
    </submittedName>
</protein>
<dbReference type="Proteomes" id="UP000193200">
    <property type="component" value="Unassembled WGS sequence"/>
</dbReference>
<evidence type="ECO:0000313" key="8">
    <source>
        <dbReference type="EMBL" id="SLN44437.1"/>
    </source>
</evidence>
<sequence length="188" mass="20576">MTRNQKLPDFPDLSFRDGDRNAADPADALDPAVYPELYDGVAPARALAYLIDAICIALLIFAVGFAFTLLSILSLGILSPIWLIFPLIPLAYHSFFVGGPHSATIGMRVMNIEVRLLDGRRPDYLLALLHTILFYASISVTAWLIVLVALFNRRGQCVHDFLLGTVVIRNHPALAAQPKLEAGGSGRH</sequence>
<dbReference type="AlphaFoldDB" id="A0A1Y5SMY3"/>
<keyword evidence="3 6" id="KW-0812">Transmembrane</keyword>
<name>A0A1Y5SMY3_9PROT</name>
<gene>
    <name evidence="8" type="ORF">OCH7691_01879</name>
</gene>
<keyword evidence="9" id="KW-1185">Reference proteome</keyword>
<keyword evidence="4 6" id="KW-1133">Transmembrane helix</keyword>
<evidence type="ECO:0000256" key="5">
    <source>
        <dbReference type="ARBA" id="ARBA00023136"/>
    </source>
</evidence>
<dbReference type="EMBL" id="FWFR01000001">
    <property type="protein sequence ID" value="SLN44437.1"/>
    <property type="molecule type" value="Genomic_DNA"/>
</dbReference>
<evidence type="ECO:0000256" key="4">
    <source>
        <dbReference type="ARBA" id="ARBA00022989"/>
    </source>
</evidence>
<dbReference type="PANTHER" id="PTHR36115:SF9">
    <property type="entry name" value="LMO1584 PROTEIN"/>
    <property type="match status" value="1"/>
</dbReference>
<keyword evidence="2" id="KW-1003">Cell membrane</keyword>
<reference evidence="8 9" key="1">
    <citation type="submission" date="2017-03" db="EMBL/GenBank/DDBJ databases">
        <authorList>
            <person name="Afonso C.L."/>
            <person name="Miller P.J."/>
            <person name="Scott M.A."/>
            <person name="Spackman E."/>
            <person name="Goraichik I."/>
            <person name="Dimitrov K.M."/>
            <person name="Suarez D.L."/>
            <person name="Swayne D.E."/>
        </authorList>
    </citation>
    <scope>NUCLEOTIDE SEQUENCE [LARGE SCALE GENOMIC DNA]</scope>
    <source>
        <strain evidence="8 9">CECT 7691</strain>
    </source>
</reference>
<dbReference type="InterPro" id="IPR010432">
    <property type="entry name" value="RDD"/>
</dbReference>
<feature type="transmembrane region" description="Helical" evidence="6">
    <location>
        <begin position="47"/>
        <end position="75"/>
    </location>
</feature>
<dbReference type="InterPro" id="IPR051791">
    <property type="entry name" value="Pra-immunoreactive"/>
</dbReference>
<dbReference type="InParanoid" id="A0A1Y5SMY3"/>